<proteinExistence type="predicted"/>
<evidence type="ECO:0000313" key="1">
    <source>
        <dbReference type="EMBL" id="CAG8651660.1"/>
    </source>
</evidence>
<sequence length="227" mass="25369">MSSVNVLDEARRHGVEAIISNMSEAFVTNATKRSQEDITVAGSPKKCRMDPSFNVSFDEYINNANATHMNALSSIVDLTENSGIRKKFSDHVWKSLILGVDKLQLISITTLGEKLICEYSEVCVKESPLIMESIWLQNWNLAAGNETTMKIQWLYGHLYFKNDPPSICGSEMDHIVNIVAPIINTLLSGYGKWIEWDQSDCSNRCHPDIKIIIKDKSNTVCAVGEVA</sequence>
<evidence type="ECO:0000313" key="2">
    <source>
        <dbReference type="Proteomes" id="UP000789739"/>
    </source>
</evidence>
<reference evidence="1" key="1">
    <citation type="submission" date="2021-06" db="EMBL/GenBank/DDBJ databases">
        <authorList>
            <person name="Kallberg Y."/>
            <person name="Tangrot J."/>
            <person name="Rosling A."/>
        </authorList>
    </citation>
    <scope>NUCLEOTIDE SEQUENCE</scope>
    <source>
        <strain evidence="1">BR232B</strain>
    </source>
</reference>
<protein>
    <submittedName>
        <fullName evidence="1">1716_t:CDS:1</fullName>
    </submittedName>
</protein>
<dbReference type="AlphaFoldDB" id="A0A9N9DX35"/>
<dbReference type="OrthoDB" id="10368755at2759"/>
<comment type="caution">
    <text evidence="1">The sequence shown here is derived from an EMBL/GenBank/DDBJ whole genome shotgun (WGS) entry which is preliminary data.</text>
</comment>
<gene>
    <name evidence="1" type="ORF">PBRASI_LOCUS10296</name>
</gene>
<dbReference type="Proteomes" id="UP000789739">
    <property type="component" value="Unassembled WGS sequence"/>
</dbReference>
<dbReference type="EMBL" id="CAJVPI010002927">
    <property type="protein sequence ID" value="CAG8651660.1"/>
    <property type="molecule type" value="Genomic_DNA"/>
</dbReference>
<organism evidence="1 2">
    <name type="scientific">Paraglomus brasilianum</name>
    <dbReference type="NCBI Taxonomy" id="144538"/>
    <lineage>
        <taxon>Eukaryota</taxon>
        <taxon>Fungi</taxon>
        <taxon>Fungi incertae sedis</taxon>
        <taxon>Mucoromycota</taxon>
        <taxon>Glomeromycotina</taxon>
        <taxon>Glomeromycetes</taxon>
        <taxon>Paraglomerales</taxon>
        <taxon>Paraglomeraceae</taxon>
        <taxon>Paraglomus</taxon>
    </lineage>
</organism>
<keyword evidence="2" id="KW-1185">Reference proteome</keyword>
<accession>A0A9N9DX35</accession>
<name>A0A9N9DX35_9GLOM</name>